<dbReference type="EMBL" id="GGEC01044711">
    <property type="protein sequence ID" value="MBX25195.1"/>
    <property type="molecule type" value="Transcribed_RNA"/>
</dbReference>
<dbReference type="EMBL" id="GGEC01044713">
    <property type="protein sequence ID" value="MBX25197.1"/>
    <property type="molecule type" value="Transcribed_RNA"/>
</dbReference>
<reference evidence="1" key="1">
    <citation type="submission" date="2018-02" db="EMBL/GenBank/DDBJ databases">
        <title>Rhizophora mucronata_Transcriptome.</title>
        <authorList>
            <person name="Meera S.P."/>
            <person name="Sreeshan A."/>
            <person name="Augustine A."/>
        </authorList>
    </citation>
    <scope>NUCLEOTIDE SEQUENCE</scope>
    <source>
        <tissue evidence="1">Leaf</tissue>
    </source>
</reference>
<sequence length="73" mass="8509">MHSHPYVCVNMHFKLFAQSCFLLTTDHAPIMQHSCPWQVAHLAEVTKPFHAYYCILLSSYREQERLLSDLGLC</sequence>
<proteinExistence type="predicted"/>
<dbReference type="EMBL" id="GGEC01044704">
    <property type="protein sequence ID" value="MBX25188.1"/>
    <property type="molecule type" value="Transcribed_RNA"/>
</dbReference>
<accession>A0A2P2M4N5</accession>
<name>A0A2P2M4N5_RHIMU</name>
<organism evidence="1">
    <name type="scientific">Rhizophora mucronata</name>
    <name type="common">Asiatic mangrove</name>
    <dbReference type="NCBI Taxonomy" id="61149"/>
    <lineage>
        <taxon>Eukaryota</taxon>
        <taxon>Viridiplantae</taxon>
        <taxon>Streptophyta</taxon>
        <taxon>Embryophyta</taxon>
        <taxon>Tracheophyta</taxon>
        <taxon>Spermatophyta</taxon>
        <taxon>Magnoliopsida</taxon>
        <taxon>eudicotyledons</taxon>
        <taxon>Gunneridae</taxon>
        <taxon>Pentapetalae</taxon>
        <taxon>rosids</taxon>
        <taxon>fabids</taxon>
        <taxon>Malpighiales</taxon>
        <taxon>Rhizophoraceae</taxon>
        <taxon>Rhizophora</taxon>
    </lineage>
</organism>
<dbReference type="AlphaFoldDB" id="A0A2P2M4N5"/>
<protein>
    <submittedName>
        <fullName evidence="1">LMBR1 domain-containing protein 2 homolog A-like</fullName>
    </submittedName>
</protein>
<evidence type="ECO:0000313" key="1">
    <source>
        <dbReference type="EMBL" id="MBX25188.1"/>
    </source>
</evidence>